<dbReference type="PANTHER" id="PTHR13191:SF0">
    <property type="entry name" value="RIBOSOMAL RNA-PROCESSING PROTEIN 7 HOMOLOG A-RELATED"/>
    <property type="match status" value="1"/>
</dbReference>
<dbReference type="SUPFAM" id="SSF54928">
    <property type="entry name" value="RNA-binding domain, RBD"/>
    <property type="match status" value="1"/>
</dbReference>
<dbReference type="GeneID" id="91099058"/>
<dbReference type="GO" id="GO:0000028">
    <property type="term" value="P:ribosomal small subunit assembly"/>
    <property type="evidence" value="ECO:0007669"/>
    <property type="project" value="TreeGrafter"/>
</dbReference>
<name>A0AAX4K6V3_9TREE</name>
<organism evidence="6 7">
    <name type="scientific">Kwoniella europaea PYCC6329</name>
    <dbReference type="NCBI Taxonomy" id="1423913"/>
    <lineage>
        <taxon>Eukaryota</taxon>
        <taxon>Fungi</taxon>
        <taxon>Dikarya</taxon>
        <taxon>Basidiomycota</taxon>
        <taxon>Agaricomycotina</taxon>
        <taxon>Tremellomycetes</taxon>
        <taxon>Tremellales</taxon>
        <taxon>Cryptococcaceae</taxon>
        <taxon>Kwoniella</taxon>
    </lineage>
</organism>
<dbReference type="EMBL" id="CP144089">
    <property type="protein sequence ID" value="WWD02216.1"/>
    <property type="molecule type" value="Genomic_DNA"/>
</dbReference>
<feature type="domain" description="Ribosomal RNA-processing protein 7 C-terminal" evidence="4">
    <location>
        <begin position="264"/>
        <end position="400"/>
    </location>
</feature>
<dbReference type="GO" id="GO:0003676">
    <property type="term" value="F:nucleic acid binding"/>
    <property type="evidence" value="ECO:0007669"/>
    <property type="project" value="InterPro"/>
</dbReference>
<dbReference type="InterPro" id="IPR012677">
    <property type="entry name" value="Nucleotide-bd_a/b_plait_sf"/>
</dbReference>
<dbReference type="RefSeq" id="XP_066080183.1">
    <property type="nucleotide sequence ID" value="XM_066224086.1"/>
</dbReference>
<feature type="compositionally biased region" description="Acidic residues" evidence="3">
    <location>
        <begin position="130"/>
        <end position="146"/>
    </location>
</feature>
<dbReference type="PANTHER" id="PTHR13191">
    <property type="entry name" value="RIBOSOMAL RNA PROCESSING PROTEIN 7-RELATED"/>
    <property type="match status" value="1"/>
</dbReference>
<evidence type="ECO:0000259" key="5">
    <source>
        <dbReference type="Pfam" id="PF17799"/>
    </source>
</evidence>
<keyword evidence="7" id="KW-1185">Reference proteome</keyword>
<dbReference type="CDD" id="cd12950">
    <property type="entry name" value="RRP7_Rrp7p"/>
    <property type="match status" value="1"/>
</dbReference>
<keyword evidence="2" id="KW-0175">Coiled coil</keyword>
<feature type="coiled-coil region" evidence="2">
    <location>
        <begin position="367"/>
        <end position="394"/>
    </location>
</feature>
<sequence>MPKTKPSATSSKSTSTITSKSKKINNQSKSKLYSNFLPIPLLLPSPSSSKPTTHYIYVRPHTSKSSTSDGKADLPEDRTLFVTNLPVDAGLQDLRGIFGKWGVVEDVKMGGSHGGDNVLEKAVRGLDVNSESDSDEEGDEDVDGDGDEPKQGREEQDEEEEEKTEPQFQFQGDIPIKLTKNQRRQQRRNARNALPPSVPEIIVLPNLNPRQSPLGISGSHSCHIIYLDPISITRLMSSTPYPINLTKYPSEPAGLEYYTSLYASCRPDLSAVKEYADSSMDRFDHLHGLLLSSRAKAQGAGALVDEDGFTVVVRSGRYGRAGARGDEFGIGKGGVGVASTNFQKKLKKKKEGSGAGELKDFYKFQRNERKRQELAELRSKFESDKQKVEELKKNRRFKPY</sequence>
<evidence type="ECO:0000256" key="2">
    <source>
        <dbReference type="SAM" id="Coils"/>
    </source>
</evidence>
<gene>
    <name evidence="6" type="ORF">V865_000254</name>
</gene>
<evidence type="ECO:0000313" key="7">
    <source>
        <dbReference type="Proteomes" id="UP001358614"/>
    </source>
</evidence>
<feature type="region of interest" description="Disordered" evidence="3">
    <location>
        <begin position="127"/>
        <end position="194"/>
    </location>
</feature>
<evidence type="ECO:0008006" key="8">
    <source>
        <dbReference type="Google" id="ProtNLM"/>
    </source>
</evidence>
<dbReference type="GO" id="GO:0032545">
    <property type="term" value="C:CURI complex"/>
    <property type="evidence" value="ECO:0007669"/>
    <property type="project" value="TreeGrafter"/>
</dbReference>
<reference evidence="6 7" key="1">
    <citation type="submission" date="2024-01" db="EMBL/GenBank/DDBJ databases">
        <title>Comparative genomics of Cryptococcus and Kwoniella reveals pathogenesis evolution and contrasting modes of karyotype evolution via chromosome fusion or intercentromeric recombination.</title>
        <authorList>
            <person name="Coelho M.A."/>
            <person name="David-Palma M."/>
            <person name="Shea T."/>
            <person name="Bowers K."/>
            <person name="McGinley-Smith S."/>
            <person name="Mohammad A.W."/>
            <person name="Gnirke A."/>
            <person name="Yurkov A.M."/>
            <person name="Nowrousian M."/>
            <person name="Sun S."/>
            <person name="Cuomo C.A."/>
            <person name="Heitman J."/>
        </authorList>
    </citation>
    <scope>NUCLEOTIDE SEQUENCE [LARGE SCALE GENOMIC DNA]</scope>
    <source>
        <strain evidence="6 7">PYCC6329</strain>
    </source>
</reference>
<dbReference type="GO" id="GO:0006364">
    <property type="term" value="P:rRNA processing"/>
    <property type="evidence" value="ECO:0007669"/>
    <property type="project" value="TreeGrafter"/>
</dbReference>
<dbReference type="Pfam" id="PF12923">
    <property type="entry name" value="RRP7"/>
    <property type="match status" value="1"/>
</dbReference>
<dbReference type="InterPro" id="IPR024326">
    <property type="entry name" value="RRP7_C"/>
</dbReference>
<dbReference type="AlphaFoldDB" id="A0AAX4K6V3"/>
<dbReference type="InterPro" id="IPR035979">
    <property type="entry name" value="RBD_domain_sf"/>
</dbReference>
<dbReference type="Pfam" id="PF17799">
    <property type="entry name" value="RRM_Rrp7"/>
    <property type="match status" value="1"/>
</dbReference>
<protein>
    <recommendedName>
        <fullName evidence="8">Ribosomal RNA-processing protein 7</fullName>
    </recommendedName>
</protein>
<dbReference type="InterPro" id="IPR040447">
    <property type="entry name" value="RRM_Rrp7"/>
</dbReference>
<accession>A0AAX4K6V3</accession>
<dbReference type="Proteomes" id="UP001358614">
    <property type="component" value="Chromosome 1"/>
</dbReference>
<dbReference type="Gene3D" id="6.10.250.1770">
    <property type="match status" value="1"/>
</dbReference>
<feature type="domain" description="Rrp7 RRM-like N-terminal" evidence="5">
    <location>
        <begin position="36"/>
        <end position="101"/>
    </location>
</feature>
<dbReference type="Gene3D" id="3.30.70.330">
    <property type="match status" value="1"/>
</dbReference>
<dbReference type="KEGG" id="ker:91099058"/>
<evidence type="ECO:0000259" key="4">
    <source>
        <dbReference type="Pfam" id="PF12923"/>
    </source>
</evidence>
<evidence type="ECO:0000313" key="6">
    <source>
        <dbReference type="EMBL" id="WWD02216.1"/>
    </source>
</evidence>
<dbReference type="InterPro" id="IPR040446">
    <property type="entry name" value="RRP7"/>
</dbReference>
<comment type="similarity">
    <text evidence="1">Belongs to the RRP7 family.</text>
</comment>
<dbReference type="GO" id="GO:0034456">
    <property type="term" value="C:UTP-C complex"/>
    <property type="evidence" value="ECO:0007669"/>
    <property type="project" value="TreeGrafter"/>
</dbReference>
<feature type="compositionally biased region" description="Basic residues" evidence="3">
    <location>
        <begin position="180"/>
        <end position="190"/>
    </location>
</feature>
<evidence type="ECO:0000256" key="3">
    <source>
        <dbReference type="SAM" id="MobiDB-lite"/>
    </source>
</evidence>
<proteinExistence type="inferred from homology"/>
<feature type="region of interest" description="Disordered" evidence="3">
    <location>
        <begin position="1"/>
        <end position="26"/>
    </location>
</feature>
<evidence type="ECO:0000256" key="1">
    <source>
        <dbReference type="ARBA" id="ARBA00006110"/>
    </source>
</evidence>